<dbReference type="Proteomes" id="UP001432360">
    <property type="component" value="Chromosome"/>
</dbReference>
<feature type="signal peptide" evidence="1">
    <location>
        <begin position="1"/>
        <end position="23"/>
    </location>
</feature>
<keyword evidence="1" id="KW-0732">Signal</keyword>
<accession>A0ABZ2B6U1</accession>
<evidence type="ECO:0000313" key="3">
    <source>
        <dbReference type="Proteomes" id="UP001432360"/>
    </source>
</evidence>
<keyword evidence="3" id="KW-1185">Reference proteome</keyword>
<proteinExistence type="predicted"/>
<dbReference type="RefSeq" id="WP_331372467.1">
    <property type="nucleotide sequence ID" value="NZ_CP133148.1"/>
</dbReference>
<gene>
    <name evidence="2" type="ORF">RB548_17330</name>
</gene>
<reference evidence="2" key="1">
    <citation type="submission" date="2023-08" db="EMBL/GenBank/DDBJ databases">
        <title>Complete genome sequence of Sinorhizobium chiapanecum ITTG S70 isolated from Acaciella angustissima nodules in Chiapas-Mexico.</title>
        <authorList>
            <person name="Rincon-Rosales R."/>
            <person name="Rogel M.A."/>
            <person name="Rincon-Medina C.I."/>
            <person name="Guerrero G."/>
            <person name="Manzano-Gomez L.A."/>
            <person name="Lopez-Lopez A."/>
            <person name="Rincon Molina F.A."/>
            <person name="Martinez-Romero E."/>
        </authorList>
    </citation>
    <scope>NUCLEOTIDE SEQUENCE</scope>
    <source>
        <strain evidence="2">ITTG S70</strain>
    </source>
</reference>
<evidence type="ECO:0000256" key="1">
    <source>
        <dbReference type="SAM" id="SignalP"/>
    </source>
</evidence>
<dbReference type="EMBL" id="CP133148">
    <property type="protein sequence ID" value="WVT03232.1"/>
    <property type="molecule type" value="Genomic_DNA"/>
</dbReference>
<name>A0ABZ2B6U1_9HYPH</name>
<sequence length="168" mass="17474">MPSGRTVLPAAFAAVFAATPAFADECKQAHAIYADPAGVYELRFEPVGSEAAVTSNHFKVTIGKTRLSLDGVVMQSGEPLRANGIVMHDCPTGDVTGAELEACTVWQGVIYTVDKAGRVGLLQAEDAPAAERVLLPGFGPSLRASSAWGESKAKADSSDVFEFKGCGA</sequence>
<organism evidence="2 3">
    <name type="scientific">Sinorhizobium chiapasense</name>
    <dbReference type="NCBI Taxonomy" id="501572"/>
    <lineage>
        <taxon>Bacteria</taxon>
        <taxon>Pseudomonadati</taxon>
        <taxon>Pseudomonadota</taxon>
        <taxon>Alphaproteobacteria</taxon>
        <taxon>Hyphomicrobiales</taxon>
        <taxon>Rhizobiaceae</taxon>
        <taxon>Sinorhizobium/Ensifer group</taxon>
        <taxon>Sinorhizobium</taxon>
    </lineage>
</organism>
<feature type="chain" id="PRO_5046449394" evidence="1">
    <location>
        <begin position="24"/>
        <end position="168"/>
    </location>
</feature>
<protein>
    <submittedName>
        <fullName evidence="2">Uncharacterized protein</fullName>
    </submittedName>
</protein>
<evidence type="ECO:0000313" key="2">
    <source>
        <dbReference type="EMBL" id="WVT03232.1"/>
    </source>
</evidence>